<dbReference type="OrthoDB" id="7067412at2"/>
<organism evidence="2 3">
    <name type="scientific">Silvanigrella aquatica</name>
    <dbReference type="NCBI Taxonomy" id="1915309"/>
    <lineage>
        <taxon>Bacteria</taxon>
        <taxon>Pseudomonadati</taxon>
        <taxon>Bdellovibrionota</taxon>
        <taxon>Oligoflexia</taxon>
        <taxon>Silvanigrellales</taxon>
        <taxon>Silvanigrellaceae</taxon>
        <taxon>Silvanigrella</taxon>
    </lineage>
</organism>
<dbReference type="Gene3D" id="3.40.190.10">
    <property type="entry name" value="Periplasmic binding protein-like II"/>
    <property type="match status" value="2"/>
</dbReference>
<dbReference type="STRING" id="1915309.AXG55_00525"/>
<proteinExistence type="predicted"/>
<protein>
    <recommendedName>
        <fullName evidence="4">Spermidine/putrescine ABC transporter substrate-binding protein</fullName>
    </recommendedName>
</protein>
<evidence type="ECO:0000256" key="1">
    <source>
        <dbReference type="SAM" id="SignalP"/>
    </source>
</evidence>
<evidence type="ECO:0000313" key="3">
    <source>
        <dbReference type="Proteomes" id="UP000184731"/>
    </source>
</evidence>
<evidence type="ECO:0000313" key="2">
    <source>
        <dbReference type="EMBL" id="APJ02498.1"/>
    </source>
</evidence>
<dbReference type="AlphaFoldDB" id="A0A1L4CX23"/>
<gene>
    <name evidence="2" type="ORF">AXG55_00525</name>
</gene>
<feature type="chain" id="PRO_5012701802" description="Spermidine/putrescine ABC transporter substrate-binding protein" evidence="1">
    <location>
        <begin position="26"/>
        <end position="333"/>
    </location>
</feature>
<feature type="signal peptide" evidence="1">
    <location>
        <begin position="1"/>
        <end position="25"/>
    </location>
</feature>
<sequence>MQIKSNRKVSLTVFVSSFLIQNAYANVSIASWWGYIDKATIEKLEKKCHTKITLDEYYTNDEFINNYQKKDYAVAIFSGSVYKYIIEDVEKKGISFEKITKNYDKAVLHEYENRNYSKKAALFSFTLSGFLYDKNKLKINENDSVQKIFQTAKNKKVIFLDESMESLKTLSTIKNISSATEGALTFHALVKGSHTVITNDIEKYVNDADFGLAYAWVGEAYKLINKNNSLEFKPVPAISNVSLDFIGTLNKNEDTACVAEALASKETLDSLLARDYYFSPFGTMEPQTDILFKKESVRFYENLGISKWMPHPSKGEYQEKSALWKDIKLELKN</sequence>
<keyword evidence="1" id="KW-0732">Signal</keyword>
<dbReference type="KEGG" id="saqi:AXG55_00525"/>
<evidence type="ECO:0008006" key="4">
    <source>
        <dbReference type="Google" id="ProtNLM"/>
    </source>
</evidence>
<accession>A0A1L4CX23</accession>
<dbReference type="SUPFAM" id="SSF53850">
    <property type="entry name" value="Periplasmic binding protein-like II"/>
    <property type="match status" value="1"/>
</dbReference>
<keyword evidence="3" id="KW-1185">Reference proteome</keyword>
<dbReference type="RefSeq" id="WP_148696203.1">
    <property type="nucleotide sequence ID" value="NZ_CP017834.1"/>
</dbReference>
<reference evidence="2 3" key="1">
    <citation type="submission" date="2016-10" db="EMBL/GenBank/DDBJ databases">
        <title>Silvanigrella aquatica sp. nov., isolated from a freshwater lake located in the Black Forest, Germany, description of Silvanigrellaceae fam. nov., Silvanigrellales ord. nov., reclassification of the order Bdellovibrionales in the class Oligoflexia, reclassification of the families Bacteriovoracaceae and Halobacteriovoraceae in the new order Bacteriovoracales ord. nov., and reclassification of the family Pseudobacteriovoracaceae in the order Oligoflexiales.</title>
        <authorList>
            <person name="Hahn M.W."/>
            <person name="Schmidt J."/>
            <person name="Koll U."/>
            <person name="Rohde M."/>
            <person name="Verbag S."/>
            <person name="Pitt A."/>
            <person name="Nakai R."/>
            <person name="Naganuma T."/>
            <person name="Lang E."/>
        </authorList>
    </citation>
    <scope>NUCLEOTIDE SEQUENCE [LARGE SCALE GENOMIC DNA]</scope>
    <source>
        <strain evidence="2 3">MWH-Nonnen-W8red</strain>
    </source>
</reference>
<name>A0A1L4CX23_9BACT</name>
<dbReference type="Proteomes" id="UP000184731">
    <property type="component" value="Chromosome"/>
</dbReference>
<dbReference type="EMBL" id="CP017834">
    <property type="protein sequence ID" value="APJ02498.1"/>
    <property type="molecule type" value="Genomic_DNA"/>
</dbReference>